<dbReference type="Pfam" id="PF01663">
    <property type="entry name" value="Phosphodiest"/>
    <property type="match status" value="1"/>
</dbReference>
<organism evidence="1 2">
    <name type="scientific">Candidatus Daviesbacteria bacterium RIFCSPLOWO2_01_FULL_39_12</name>
    <dbReference type="NCBI Taxonomy" id="1797785"/>
    <lineage>
        <taxon>Bacteria</taxon>
        <taxon>Candidatus Daviesiibacteriota</taxon>
    </lineage>
</organism>
<dbReference type="STRING" id="1797785.A3B45_01680"/>
<dbReference type="InterPro" id="IPR002591">
    <property type="entry name" value="Phosphodiest/P_Trfase"/>
</dbReference>
<dbReference type="EMBL" id="MFDM01000012">
    <property type="protein sequence ID" value="OGE43787.1"/>
    <property type="molecule type" value="Genomic_DNA"/>
</dbReference>
<accession>A0A1F5KS73</accession>
<evidence type="ECO:0000313" key="2">
    <source>
        <dbReference type="Proteomes" id="UP000178565"/>
    </source>
</evidence>
<proteinExistence type="predicted"/>
<dbReference type="InterPro" id="IPR017850">
    <property type="entry name" value="Alkaline_phosphatase_core_sf"/>
</dbReference>
<name>A0A1F5KS73_9BACT</name>
<dbReference type="PANTHER" id="PTHR10151:SF120">
    <property type="entry name" value="BIS(5'-ADENOSYL)-TRIPHOSPHATASE"/>
    <property type="match status" value="1"/>
</dbReference>
<reference evidence="1 2" key="1">
    <citation type="journal article" date="2016" name="Nat. Commun.">
        <title>Thousands of microbial genomes shed light on interconnected biogeochemical processes in an aquifer system.</title>
        <authorList>
            <person name="Anantharaman K."/>
            <person name="Brown C.T."/>
            <person name="Hug L.A."/>
            <person name="Sharon I."/>
            <person name="Castelle C.J."/>
            <person name="Probst A.J."/>
            <person name="Thomas B.C."/>
            <person name="Singh A."/>
            <person name="Wilkins M.J."/>
            <person name="Karaoz U."/>
            <person name="Brodie E.L."/>
            <person name="Williams K.H."/>
            <person name="Hubbard S.S."/>
            <person name="Banfield J.F."/>
        </authorList>
    </citation>
    <scope>NUCLEOTIDE SEQUENCE [LARGE SCALE GENOMIC DNA]</scope>
</reference>
<evidence type="ECO:0000313" key="1">
    <source>
        <dbReference type="EMBL" id="OGE43787.1"/>
    </source>
</evidence>
<dbReference type="Proteomes" id="UP000178565">
    <property type="component" value="Unassembled WGS sequence"/>
</dbReference>
<comment type="caution">
    <text evidence="1">The sequence shown here is derived from an EMBL/GenBank/DDBJ whole genome shotgun (WGS) entry which is preliminary data.</text>
</comment>
<dbReference type="PANTHER" id="PTHR10151">
    <property type="entry name" value="ECTONUCLEOTIDE PYROPHOSPHATASE/PHOSPHODIESTERASE"/>
    <property type="match status" value="1"/>
</dbReference>
<sequence>MRNLNKLVLSAVIVLAVLGLYLILASQKDQGPSRQVKNVVLIGWDGTQRDDLKTLFDQGRLPNLKNLISEGKLVDIDIKSGRTETKPGWAEILTGYKSQTLGVINNANYQPIPKGLTIFERLKEAFGKNNMATVFIAGKLNNLAARGPHKICTNCLTRDPQTFKKTLWWDEKTEAPTKIAGQTKVFEQRSGEPYYYTKDALDVYLIGLNEAENVGQKALEVLDQYQDRPYLMFIHFEEPDEIGHLYGENSSEYAQSIIVNDQWLGRIVDKLKTLKSYDKTIIYVTTDHGFDKNQKTHSNAPDTWLVSNNPGLKINGTRLDIAPTILATFGLNLNQISPPLDGRSLLGD</sequence>
<gene>
    <name evidence="1" type="ORF">A3B45_01680</name>
</gene>
<protein>
    <recommendedName>
        <fullName evidence="3">Metalloenzyme domain-containing protein</fullName>
    </recommendedName>
</protein>
<dbReference type="AlphaFoldDB" id="A0A1F5KS73"/>
<dbReference type="GO" id="GO:0016787">
    <property type="term" value="F:hydrolase activity"/>
    <property type="evidence" value="ECO:0007669"/>
    <property type="project" value="UniProtKB-ARBA"/>
</dbReference>
<evidence type="ECO:0008006" key="3">
    <source>
        <dbReference type="Google" id="ProtNLM"/>
    </source>
</evidence>
<dbReference type="SUPFAM" id="SSF53649">
    <property type="entry name" value="Alkaline phosphatase-like"/>
    <property type="match status" value="1"/>
</dbReference>
<dbReference type="Gene3D" id="3.40.720.10">
    <property type="entry name" value="Alkaline Phosphatase, subunit A"/>
    <property type="match status" value="1"/>
</dbReference>